<evidence type="ECO:0000256" key="1">
    <source>
        <dbReference type="SAM" id="Phobius"/>
    </source>
</evidence>
<dbReference type="KEGG" id="tbl:TBLA_0A04710"/>
<keyword evidence="1" id="KW-1133">Transmembrane helix</keyword>
<dbReference type="OrthoDB" id="10012223at2759"/>
<feature type="transmembrane region" description="Helical" evidence="1">
    <location>
        <begin position="118"/>
        <end position="141"/>
    </location>
</feature>
<gene>
    <name evidence="2" type="primary">TBLA0A04710</name>
    <name evidence="2" type="ORF">TBLA_0A04710</name>
</gene>
<dbReference type="PANTHER" id="PTHR34292">
    <property type="entry name" value="OUTER SPORE WALL PROTEIN LDS1"/>
    <property type="match status" value="1"/>
</dbReference>
<dbReference type="EMBL" id="HE806316">
    <property type="protein sequence ID" value="CCH58264.1"/>
    <property type="molecule type" value="Genomic_DNA"/>
</dbReference>
<feature type="transmembrane region" description="Helical" evidence="1">
    <location>
        <begin position="262"/>
        <end position="295"/>
    </location>
</feature>
<proteinExistence type="predicted"/>
<keyword evidence="3" id="KW-1185">Reference proteome</keyword>
<evidence type="ECO:0000313" key="2">
    <source>
        <dbReference type="EMBL" id="CCH58264.1"/>
    </source>
</evidence>
<dbReference type="eggNOG" id="ENOG502QTNH">
    <property type="taxonomic scope" value="Eukaryota"/>
</dbReference>
<dbReference type="RefSeq" id="XP_004177783.1">
    <property type="nucleotide sequence ID" value="XM_004177735.1"/>
</dbReference>
<protein>
    <submittedName>
        <fullName evidence="2">Uncharacterized protein</fullName>
    </submittedName>
</protein>
<dbReference type="Proteomes" id="UP000002866">
    <property type="component" value="Chromosome 1"/>
</dbReference>
<dbReference type="PANTHER" id="PTHR34292:SF2">
    <property type="entry name" value="OUTER SPORE WALL PROTEIN LDS1"/>
    <property type="match status" value="1"/>
</dbReference>
<dbReference type="HOGENOM" id="CLU_062645_2_1_1"/>
<keyword evidence="1" id="KW-0812">Transmembrane</keyword>
<sequence>MSFVGTLALTGLGSLIYKYDTNQIFEKHPNVELSIKEYYSKVYKKEAKQLSERYISSLVNFFPGVLDGYSLAYPFRGCHELLKNLPEYSMISLWMLTGYLLMFSLTGFAYWATITPMYIALFGILGPPGILIVILHSFIHINMLTMMYMRMAHYNNKLVMKYLNVHGVPKSFTKIPVKYYIPFFSTYYWLYEFPSKLIKYTCGTIVLLVLMTFSTIPLFGPLFFNIVISPVITRIYVSKYLRLRGVNNIQRYEHLYENFGSYTAFGLSCAIIESIPIVSGFALCSNTLAAVMWGIKREELN</sequence>
<dbReference type="InParanoid" id="I2GVW2"/>
<dbReference type="GO" id="GO:0005619">
    <property type="term" value="C:ascospore wall"/>
    <property type="evidence" value="ECO:0007669"/>
    <property type="project" value="EnsemblFungi"/>
</dbReference>
<organism evidence="2 3">
    <name type="scientific">Henningerozyma blattae (strain ATCC 34711 / CBS 6284 / DSM 70876 / NBRC 10599 / NRRL Y-10934 / UCD 77-7)</name>
    <name type="common">Yeast</name>
    <name type="synonym">Tetrapisispora blattae</name>
    <dbReference type="NCBI Taxonomy" id="1071380"/>
    <lineage>
        <taxon>Eukaryota</taxon>
        <taxon>Fungi</taxon>
        <taxon>Dikarya</taxon>
        <taxon>Ascomycota</taxon>
        <taxon>Saccharomycotina</taxon>
        <taxon>Saccharomycetes</taxon>
        <taxon>Saccharomycetales</taxon>
        <taxon>Saccharomycetaceae</taxon>
        <taxon>Henningerozyma</taxon>
    </lineage>
</organism>
<name>I2GVW2_HENB6</name>
<dbReference type="AlphaFoldDB" id="I2GVW2"/>
<feature type="transmembrane region" description="Helical" evidence="1">
    <location>
        <begin position="91"/>
        <end position="112"/>
    </location>
</feature>
<evidence type="ECO:0000313" key="3">
    <source>
        <dbReference type="Proteomes" id="UP000002866"/>
    </source>
</evidence>
<dbReference type="FunCoup" id="I2GVW2">
    <property type="interactions" value="78"/>
</dbReference>
<dbReference type="GO" id="GO:0005811">
    <property type="term" value="C:lipid droplet"/>
    <property type="evidence" value="ECO:0007669"/>
    <property type="project" value="TreeGrafter"/>
</dbReference>
<keyword evidence="1" id="KW-0472">Membrane</keyword>
<reference evidence="2 3" key="1">
    <citation type="journal article" date="2011" name="Proc. Natl. Acad. Sci. U.S.A.">
        <title>Evolutionary erosion of yeast sex chromosomes by mating-type switching accidents.</title>
        <authorList>
            <person name="Gordon J.L."/>
            <person name="Armisen D."/>
            <person name="Proux-Wera E."/>
            <person name="Oheigeartaigh S.S."/>
            <person name="Byrne K.P."/>
            <person name="Wolfe K.H."/>
        </authorList>
    </citation>
    <scope>NUCLEOTIDE SEQUENCE [LARGE SCALE GENOMIC DNA]</scope>
    <source>
        <strain evidence="3">ATCC 34711 / CBS 6284 / DSM 70876 / NBRC 10599 / NRRL Y-10934 / UCD 77-7</strain>
    </source>
</reference>
<accession>I2GVW2</accession>
<dbReference type="GO" id="GO:0005628">
    <property type="term" value="C:prospore membrane"/>
    <property type="evidence" value="ECO:0007669"/>
    <property type="project" value="EnsemblFungi"/>
</dbReference>
<dbReference type="OMA" id="YWATITP"/>
<dbReference type="GeneID" id="14493278"/>
<dbReference type="GO" id="GO:0030476">
    <property type="term" value="P:ascospore wall assembly"/>
    <property type="evidence" value="ECO:0007669"/>
    <property type="project" value="EnsemblFungi"/>
</dbReference>
<dbReference type="InterPro" id="IPR052786">
    <property type="entry name" value="Spore_wall_assembly"/>
</dbReference>